<dbReference type="PROSITE" id="PS51007">
    <property type="entry name" value="CYTC"/>
    <property type="match status" value="1"/>
</dbReference>
<organism evidence="6">
    <name type="scientific">freshwater metagenome</name>
    <dbReference type="NCBI Taxonomy" id="449393"/>
    <lineage>
        <taxon>unclassified sequences</taxon>
        <taxon>metagenomes</taxon>
        <taxon>ecological metagenomes</taxon>
    </lineage>
</organism>
<keyword evidence="1" id="KW-0349">Heme</keyword>
<evidence type="ECO:0000256" key="2">
    <source>
        <dbReference type="ARBA" id="ARBA00022723"/>
    </source>
</evidence>
<name>A0A6J7EFL6_9ZZZZ</name>
<dbReference type="InterPro" id="IPR036909">
    <property type="entry name" value="Cyt_c-like_dom_sf"/>
</dbReference>
<sequence length="144" mass="14606">MSLRRLLLPALLLVALAGTLSACGSQSIDVPGASASVRNGAKLFSERCSGCHTMSAVGAQGSATKVSDREKVDGPNFNARKVCYENALYALRNGGYSGAIMPANIVVGKQAQDVSRFIAEYSGNGAPTSASPGGGMKCTPPPGG</sequence>
<dbReference type="GO" id="GO:0009055">
    <property type="term" value="F:electron transfer activity"/>
    <property type="evidence" value="ECO:0007669"/>
    <property type="project" value="InterPro"/>
</dbReference>
<evidence type="ECO:0000256" key="4">
    <source>
        <dbReference type="SAM" id="MobiDB-lite"/>
    </source>
</evidence>
<dbReference type="EMBL" id="CAFBLQ010000198">
    <property type="protein sequence ID" value="CAB4882092.1"/>
    <property type="molecule type" value="Genomic_DNA"/>
</dbReference>
<keyword evidence="2" id="KW-0479">Metal-binding</keyword>
<proteinExistence type="predicted"/>
<protein>
    <submittedName>
        <fullName evidence="6">Unannotated protein</fullName>
    </submittedName>
</protein>
<feature type="region of interest" description="Disordered" evidence="4">
    <location>
        <begin position="125"/>
        <end position="144"/>
    </location>
</feature>
<evidence type="ECO:0000259" key="5">
    <source>
        <dbReference type="PROSITE" id="PS51007"/>
    </source>
</evidence>
<keyword evidence="3" id="KW-0408">Iron</keyword>
<reference evidence="6" key="1">
    <citation type="submission" date="2020-05" db="EMBL/GenBank/DDBJ databases">
        <authorList>
            <person name="Chiriac C."/>
            <person name="Salcher M."/>
            <person name="Ghai R."/>
            <person name="Kavagutti S V."/>
        </authorList>
    </citation>
    <scope>NUCLEOTIDE SEQUENCE</scope>
</reference>
<accession>A0A6J7EFL6</accession>
<feature type="domain" description="Cytochrome c" evidence="5">
    <location>
        <begin position="35"/>
        <end position="122"/>
    </location>
</feature>
<dbReference type="AlphaFoldDB" id="A0A6J7EFL6"/>
<dbReference type="GO" id="GO:0020037">
    <property type="term" value="F:heme binding"/>
    <property type="evidence" value="ECO:0007669"/>
    <property type="project" value="InterPro"/>
</dbReference>
<dbReference type="GO" id="GO:0046872">
    <property type="term" value="F:metal ion binding"/>
    <property type="evidence" value="ECO:0007669"/>
    <property type="project" value="UniProtKB-KW"/>
</dbReference>
<dbReference type="Pfam" id="PF00034">
    <property type="entry name" value="Cytochrom_C"/>
    <property type="match status" value="1"/>
</dbReference>
<dbReference type="Gene3D" id="1.10.760.10">
    <property type="entry name" value="Cytochrome c-like domain"/>
    <property type="match status" value="1"/>
</dbReference>
<dbReference type="SUPFAM" id="SSF46626">
    <property type="entry name" value="Cytochrome c"/>
    <property type="match status" value="1"/>
</dbReference>
<dbReference type="InterPro" id="IPR009056">
    <property type="entry name" value="Cyt_c-like_dom"/>
</dbReference>
<evidence type="ECO:0000256" key="3">
    <source>
        <dbReference type="ARBA" id="ARBA00023004"/>
    </source>
</evidence>
<evidence type="ECO:0000313" key="6">
    <source>
        <dbReference type="EMBL" id="CAB4882092.1"/>
    </source>
</evidence>
<gene>
    <name evidence="6" type="ORF">UFOPK3423_01447</name>
</gene>
<dbReference type="PROSITE" id="PS51257">
    <property type="entry name" value="PROKAR_LIPOPROTEIN"/>
    <property type="match status" value="1"/>
</dbReference>
<evidence type="ECO:0000256" key="1">
    <source>
        <dbReference type="ARBA" id="ARBA00022617"/>
    </source>
</evidence>